<dbReference type="AlphaFoldDB" id="A0A975M7M0"/>
<name>A0A975M7M0_9MICC</name>
<dbReference type="Pfam" id="PF11259">
    <property type="entry name" value="DUF3060"/>
    <property type="match status" value="1"/>
</dbReference>
<feature type="chain" id="PRO_5037239611" evidence="2">
    <location>
        <begin position="32"/>
        <end position="194"/>
    </location>
</feature>
<evidence type="ECO:0000313" key="3">
    <source>
        <dbReference type="EMBL" id="QWC11440.1"/>
    </source>
</evidence>
<evidence type="ECO:0000256" key="2">
    <source>
        <dbReference type="SAM" id="SignalP"/>
    </source>
</evidence>
<dbReference type="EMBL" id="CP076022">
    <property type="protein sequence ID" value="QWC11440.1"/>
    <property type="molecule type" value="Genomic_DNA"/>
</dbReference>
<organism evidence="3 4">
    <name type="scientific">Arthrobacter jiangjiafuii</name>
    <dbReference type="NCBI Taxonomy" id="2817475"/>
    <lineage>
        <taxon>Bacteria</taxon>
        <taxon>Bacillati</taxon>
        <taxon>Actinomycetota</taxon>
        <taxon>Actinomycetes</taxon>
        <taxon>Micrococcales</taxon>
        <taxon>Micrococcaceae</taxon>
        <taxon>Arthrobacter</taxon>
    </lineage>
</organism>
<feature type="compositionally biased region" description="Low complexity" evidence="1">
    <location>
        <begin position="48"/>
        <end position="62"/>
    </location>
</feature>
<dbReference type="Proteomes" id="UP000676885">
    <property type="component" value="Chromosome"/>
</dbReference>
<dbReference type="PROSITE" id="PS51257">
    <property type="entry name" value="PROKAR_LIPOPROTEIN"/>
    <property type="match status" value="1"/>
</dbReference>
<dbReference type="KEGG" id="ajg:KKR91_07805"/>
<keyword evidence="2" id="KW-0732">Signal</keyword>
<evidence type="ECO:0000256" key="1">
    <source>
        <dbReference type="SAM" id="MobiDB-lite"/>
    </source>
</evidence>
<dbReference type="InterPro" id="IPR021417">
    <property type="entry name" value="DUF3060"/>
</dbReference>
<feature type="region of interest" description="Disordered" evidence="1">
    <location>
        <begin position="29"/>
        <end position="76"/>
    </location>
</feature>
<dbReference type="RefSeq" id="WP_210228410.1">
    <property type="nucleotide sequence ID" value="NZ_CP076022.1"/>
</dbReference>
<feature type="compositionally biased region" description="Polar residues" evidence="1">
    <location>
        <begin position="36"/>
        <end position="45"/>
    </location>
</feature>
<accession>A0A975M7M0</accession>
<protein>
    <submittedName>
        <fullName evidence="3">DUF3060 domain-containing protein</fullName>
    </submittedName>
</protein>
<sequence>MYRNFRITAPVLTAFAGLALITGCTASPAPAPPETGTPSTASAGTPESMAASPTDSSASAAPGGSGAAITLNRGDEHRITEANTSITITCAGGGDINVQANGTSVKTSGQCEDIDIRGNDNSVSGEDAESLDIDGNNNEANLMNVPEIDVDGAENTVGAEETRDIDVEGENNSVTYASGDPLVETTGANSVSAR</sequence>
<evidence type="ECO:0000313" key="4">
    <source>
        <dbReference type="Proteomes" id="UP000676885"/>
    </source>
</evidence>
<keyword evidence="4" id="KW-1185">Reference proteome</keyword>
<feature type="region of interest" description="Disordered" evidence="1">
    <location>
        <begin position="156"/>
        <end position="194"/>
    </location>
</feature>
<proteinExistence type="predicted"/>
<reference evidence="3 4" key="1">
    <citation type="submission" date="2021-05" db="EMBL/GenBank/DDBJ databases">
        <title>Novel species in genus Arthrobacter.</title>
        <authorList>
            <person name="Zhang G."/>
        </authorList>
    </citation>
    <scope>NUCLEOTIDE SEQUENCE [LARGE SCALE GENOMIC DNA]</scope>
    <source>
        <strain evidence="4">zg-ZUI227</strain>
    </source>
</reference>
<gene>
    <name evidence="3" type="ORF">KKR91_07805</name>
</gene>
<feature type="signal peptide" evidence="2">
    <location>
        <begin position="1"/>
        <end position="31"/>
    </location>
</feature>